<dbReference type="HAMAP" id="MF_00191">
    <property type="entry name" value="IspH"/>
    <property type="match status" value="1"/>
</dbReference>
<feature type="region of interest" description="Disordered" evidence="6">
    <location>
        <begin position="328"/>
        <end position="369"/>
    </location>
</feature>
<feature type="binding site" evidence="5">
    <location>
        <position position="129"/>
    </location>
    <ligand>
        <name>dimethylallyl diphosphate</name>
        <dbReference type="ChEBI" id="CHEBI:57623"/>
    </ligand>
</feature>
<dbReference type="Gene3D" id="3.40.1010.20">
    <property type="entry name" value="4-hydroxy-3-methylbut-2-enyl diphosphate reductase, catalytic domain"/>
    <property type="match status" value="2"/>
</dbReference>
<feature type="binding site" evidence="5">
    <location>
        <position position="229"/>
    </location>
    <ligand>
        <name>(2E)-4-hydroxy-3-methylbut-2-enyl diphosphate</name>
        <dbReference type="ChEBI" id="CHEBI:128753"/>
    </ligand>
</feature>
<feature type="binding site" evidence="5">
    <location>
        <position position="269"/>
    </location>
    <ligand>
        <name>isopentenyl diphosphate</name>
        <dbReference type="ChEBI" id="CHEBI:128769"/>
    </ligand>
</feature>
<feature type="binding site" evidence="5">
    <location>
        <position position="228"/>
    </location>
    <ligand>
        <name>dimethylallyl diphosphate</name>
        <dbReference type="ChEBI" id="CHEBI:57623"/>
    </ligand>
</feature>
<keyword evidence="5 7" id="KW-0560">Oxidoreductase</keyword>
<keyword evidence="1 5" id="KW-0004">4Fe-4S</keyword>
<comment type="pathway">
    <text evidence="5">Isoprenoid biosynthesis; dimethylallyl diphosphate biosynthesis; dimethylallyl diphosphate from (2E)-4-hydroxy-3-methylbutenyl diphosphate: step 1/1.</text>
</comment>
<feature type="binding site" evidence="5">
    <location>
        <position position="227"/>
    </location>
    <ligand>
        <name>isopentenyl diphosphate</name>
        <dbReference type="ChEBI" id="CHEBI:128769"/>
    </ligand>
</feature>
<comment type="function">
    <text evidence="5">Catalyzes the conversion of 1-hydroxy-2-methyl-2-(E)-butenyl 4-diphosphate (HMBPP) into a mixture of isopentenyl diphosphate (IPP) and dimethylallyl diphosphate (DMAPP). Acts in the terminal step of the DOXP/MEP pathway for isoprenoid precursor biosynthesis.</text>
</comment>
<feature type="active site" description="Proton donor" evidence="5">
    <location>
        <position position="131"/>
    </location>
</feature>
<dbReference type="EMBL" id="VBOS01000549">
    <property type="protein sequence ID" value="TMQ47110.1"/>
    <property type="molecule type" value="Genomic_DNA"/>
</dbReference>
<dbReference type="GO" id="GO:0019288">
    <property type="term" value="P:isopentenyl diphosphate biosynthetic process, methylerythritol 4-phosphate pathway"/>
    <property type="evidence" value="ECO:0007669"/>
    <property type="project" value="UniProtKB-UniRule"/>
</dbReference>
<dbReference type="PANTHER" id="PTHR30426:SF0">
    <property type="entry name" value="4-HYDROXY-3-METHYLBUT-2-ENYL DIPHOSPHATE REDUCTASE"/>
    <property type="match status" value="1"/>
</dbReference>
<evidence type="ECO:0000256" key="2">
    <source>
        <dbReference type="ARBA" id="ARBA00022723"/>
    </source>
</evidence>
<comment type="caution">
    <text evidence="7">The sequence shown here is derived from an EMBL/GenBank/DDBJ whole genome shotgun (WGS) entry which is preliminary data.</text>
</comment>
<feature type="binding site" evidence="5">
    <location>
        <position position="129"/>
    </location>
    <ligand>
        <name>(2E)-4-hydroxy-3-methylbut-2-enyl diphosphate</name>
        <dbReference type="ChEBI" id="CHEBI:128753"/>
    </ligand>
</feature>
<feature type="binding site" evidence="5">
    <location>
        <position position="269"/>
    </location>
    <ligand>
        <name>dimethylallyl diphosphate</name>
        <dbReference type="ChEBI" id="CHEBI:57623"/>
    </ligand>
</feature>
<evidence type="ECO:0000256" key="5">
    <source>
        <dbReference type="HAMAP-Rule" id="MF_00191"/>
    </source>
</evidence>
<feature type="binding site" evidence="5">
    <location>
        <position position="199"/>
    </location>
    <ligand>
        <name>[4Fe-4S] cluster</name>
        <dbReference type="ChEBI" id="CHEBI:49883"/>
    </ligand>
</feature>
<feature type="binding site" evidence="5">
    <location>
        <position position="229"/>
    </location>
    <ligand>
        <name>dimethylallyl diphosphate</name>
        <dbReference type="ChEBI" id="CHEBI:57623"/>
    </ligand>
</feature>
<dbReference type="Gene3D" id="3.40.50.11270">
    <property type="match status" value="1"/>
</dbReference>
<comment type="catalytic activity">
    <reaction evidence="5">
        <text>isopentenyl diphosphate + 2 oxidized [2Fe-2S]-[ferredoxin] + H2O = (2E)-4-hydroxy-3-methylbut-2-enyl diphosphate + 2 reduced [2Fe-2S]-[ferredoxin] + 2 H(+)</text>
        <dbReference type="Rhea" id="RHEA:24488"/>
        <dbReference type="Rhea" id="RHEA-COMP:10000"/>
        <dbReference type="Rhea" id="RHEA-COMP:10001"/>
        <dbReference type="ChEBI" id="CHEBI:15377"/>
        <dbReference type="ChEBI" id="CHEBI:15378"/>
        <dbReference type="ChEBI" id="CHEBI:33737"/>
        <dbReference type="ChEBI" id="CHEBI:33738"/>
        <dbReference type="ChEBI" id="CHEBI:128753"/>
        <dbReference type="ChEBI" id="CHEBI:128769"/>
        <dbReference type="EC" id="1.17.7.4"/>
    </reaction>
</comment>
<comment type="pathway">
    <text evidence="5">Isoprenoid biosynthesis; isopentenyl diphosphate biosynthesis via DXP pathway; isopentenyl diphosphate from 1-deoxy-D-xylulose 5-phosphate: step 6/6.</text>
</comment>
<evidence type="ECO:0000256" key="6">
    <source>
        <dbReference type="SAM" id="MobiDB-lite"/>
    </source>
</evidence>
<reference evidence="7 8" key="1">
    <citation type="journal article" date="2019" name="Nat. Microbiol.">
        <title>Mediterranean grassland soil C-N compound turnover is dependent on rainfall and depth, and is mediated by genomically divergent microorganisms.</title>
        <authorList>
            <person name="Diamond S."/>
            <person name="Andeer P.F."/>
            <person name="Li Z."/>
            <person name="Crits-Christoph A."/>
            <person name="Burstein D."/>
            <person name="Anantharaman K."/>
            <person name="Lane K.R."/>
            <person name="Thomas B.C."/>
            <person name="Pan C."/>
            <person name="Northen T.R."/>
            <person name="Banfield J.F."/>
        </authorList>
    </citation>
    <scope>NUCLEOTIDE SEQUENCE [LARGE SCALE GENOMIC DNA]</scope>
    <source>
        <strain evidence="7">WS_2</strain>
    </source>
</reference>
<dbReference type="GO" id="GO:0051745">
    <property type="term" value="F:4-hydroxy-3-methylbut-2-enyl diphosphate reductase activity"/>
    <property type="evidence" value="ECO:0007669"/>
    <property type="project" value="UniProtKB-UniRule"/>
</dbReference>
<dbReference type="AlphaFoldDB" id="A0A538S6W9"/>
<feature type="binding site" evidence="5">
    <location>
        <position position="227"/>
    </location>
    <ligand>
        <name>dimethylallyl diphosphate</name>
        <dbReference type="ChEBI" id="CHEBI:57623"/>
    </ligand>
</feature>
<dbReference type="NCBIfam" id="NF002190">
    <property type="entry name" value="PRK01045.1-4"/>
    <property type="match status" value="1"/>
</dbReference>
<dbReference type="NCBIfam" id="NF002188">
    <property type="entry name" value="PRK01045.1-2"/>
    <property type="match status" value="1"/>
</dbReference>
<comment type="similarity">
    <text evidence="5">Belongs to the IspH family.</text>
</comment>
<dbReference type="Proteomes" id="UP000317716">
    <property type="component" value="Unassembled WGS sequence"/>
</dbReference>
<dbReference type="GO" id="GO:0016114">
    <property type="term" value="P:terpenoid biosynthetic process"/>
    <property type="evidence" value="ECO:0007669"/>
    <property type="project" value="UniProtKB-UniRule"/>
</dbReference>
<dbReference type="Pfam" id="PF02401">
    <property type="entry name" value="LYTB"/>
    <property type="match status" value="1"/>
</dbReference>
<gene>
    <name evidence="5 7" type="primary">ispH</name>
    <name evidence="7" type="synonym">lytB</name>
    <name evidence="7" type="ORF">E6K72_14320</name>
</gene>
<dbReference type="EC" id="1.17.7.4" evidence="5"/>
<protein>
    <recommendedName>
        <fullName evidence="5">4-hydroxy-3-methylbut-2-enyl diphosphate reductase</fullName>
        <shortName evidence="5">HMBPP reductase</shortName>
        <ecNumber evidence="5">1.17.7.4</ecNumber>
    </recommendedName>
</protein>
<dbReference type="InterPro" id="IPR003451">
    <property type="entry name" value="LytB/IspH"/>
</dbReference>
<keyword evidence="3 5" id="KW-0408">Iron</keyword>
<dbReference type="NCBIfam" id="TIGR00216">
    <property type="entry name" value="ispH_lytB"/>
    <property type="match status" value="1"/>
</dbReference>
<proteinExistence type="inferred from homology"/>
<evidence type="ECO:0000256" key="4">
    <source>
        <dbReference type="ARBA" id="ARBA00023014"/>
    </source>
</evidence>
<evidence type="ECO:0000313" key="7">
    <source>
        <dbReference type="EMBL" id="TMQ47110.1"/>
    </source>
</evidence>
<dbReference type="GO" id="GO:0050992">
    <property type="term" value="P:dimethylallyl diphosphate biosynthetic process"/>
    <property type="evidence" value="ECO:0007669"/>
    <property type="project" value="UniProtKB-UniRule"/>
</dbReference>
<feature type="binding site" evidence="5">
    <location>
        <position position="129"/>
    </location>
    <ligand>
        <name>isopentenyl diphosphate</name>
        <dbReference type="ChEBI" id="CHEBI:128769"/>
    </ligand>
</feature>
<organism evidence="7 8">
    <name type="scientific">Eiseniibacteriota bacterium</name>
    <dbReference type="NCBI Taxonomy" id="2212470"/>
    <lineage>
        <taxon>Bacteria</taxon>
        <taxon>Candidatus Eiseniibacteriota</taxon>
    </lineage>
</organism>
<sequence length="369" mass="39253">MTIAAHTLYLAAPRGFCAGVDRAIDIVDMALQVYGAPIYVRHEIVHNRHVVDALRAKGAIFTDDLADVPRGAVVIFSAHGVSPGVRAEAAARGLKALDATCPLVTKVHLEALRYARDGFTIVLIGHRNHVEVQGTMGEAPDSTVVVETAADVEALTLEDPSRVAYISQTTLSVDDVRAIVEALKRKFPAIREPAKADICYATQNRQDAVKELSRRCKVILVVGAPTSSNANRLVEVAAQHGARAYLIEAAEDIRREWIVGDVGITAGASTPEDVVQACVARVRALGNYRVEEFRLVEERVMFPLPGELLAGAKAKGVAFAAGNERAAARASAEPGVRQPGAARAPRAGSGAGPAQPAAEPAAEFRIRHH</sequence>
<evidence type="ECO:0000256" key="3">
    <source>
        <dbReference type="ARBA" id="ARBA00023004"/>
    </source>
</evidence>
<dbReference type="PANTHER" id="PTHR30426">
    <property type="entry name" value="4-HYDROXY-3-METHYLBUT-2-ENYL DIPHOSPHATE REDUCTASE"/>
    <property type="match status" value="1"/>
</dbReference>
<comment type="cofactor">
    <cofactor evidence="5">
        <name>[4Fe-4S] cluster</name>
        <dbReference type="ChEBI" id="CHEBI:49883"/>
    </cofactor>
    <text evidence="5">Binds 1 [4Fe-4S] cluster per subunit.</text>
</comment>
<feature type="binding site" evidence="5">
    <location>
        <position position="46"/>
    </location>
    <ligand>
        <name>(2E)-4-hydroxy-3-methylbut-2-enyl diphosphate</name>
        <dbReference type="ChEBI" id="CHEBI:128753"/>
    </ligand>
</feature>
<keyword evidence="5" id="KW-0414">Isoprene biosynthesis</keyword>
<feature type="binding site" evidence="5">
    <location>
        <position position="269"/>
    </location>
    <ligand>
        <name>(2E)-4-hydroxy-3-methylbut-2-enyl diphosphate</name>
        <dbReference type="ChEBI" id="CHEBI:128753"/>
    </ligand>
</feature>
<feature type="binding site" evidence="5">
    <location>
        <position position="46"/>
    </location>
    <ligand>
        <name>dimethylallyl diphosphate</name>
        <dbReference type="ChEBI" id="CHEBI:57623"/>
    </ligand>
</feature>
<dbReference type="UniPathway" id="UPA00059">
    <property type="reaction ID" value="UER00105"/>
</dbReference>
<evidence type="ECO:0000256" key="1">
    <source>
        <dbReference type="ARBA" id="ARBA00022485"/>
    </source>
</evidence>
<feature type="binding site" evidence="5">
    <location>
        <position position="79"/>
    </location>
    <ligand>
        <name>dimethylallyl diphosphate</name>
        <dbReference type="ChEBI" id="CHEBI:57623"/>
    </ligand>
</feature>
<feature type="binding site" evidence="5">
    <location>
        <position position="101"/>
    </location>
    <ligand>
        <name>[4Fe-4S] cluster</name>
        <dbReference type="ChEBI" id="CHEBI:49883"/>
    </ligand>
</feature>
<feature type="binding site" evidence="5">
    <location>
        <position position="79"/>
    </location>
    <ligand>
        <name>isopentenyl diphosphate</name>
        <dbReference type="ChEBI" id="CHEBI:128769"/>
    </ligand>
</feature>
<accession>A0A538S6W9</accession>
<feature type="binding site" evidence="5">
    <location>
        <position position="46"/>
    </location>
    <ligand>
        <name>isopentenyl diphosphate</name>
        <dbReference type="ChEBI" id="CHEBI:128769"/>
    </ligand>
</feature>
<keyword evidence="2 5" id="KW-0479">Metal-binding</keyword>
<feature type="binding site" evidence="5">
    <location>
        <position position="169"/>
    </location>
    <ligand>
        <name>(2E)-4-hydroxy-3-methylbut-2-enyl diphosphate</name>
        <dbReference type="ChEBI" id="CHEBI:128753"/>
    </ligand>
</feature>
<feature type="compositionally biased region" description="Low complexity" evidence="6">
    <location>
        <begin position="328"/>
        <end position="361"/>
    </location>
</feature>
<feature type="binding site" evidence="5">
    <location>
        <position position="227"/>
    </location>
    <ligand>
        <name>(2E)-4-hydroxy-3-methylbut-2-enyl diphosphate</name>
        <dbReference type="ChEBI" id="CHEBI:128753"/>
    </ligand>
</feature>
<keyword evidence="4 5" id="KW-0411">Iron-sulfur</keyword>
<feature type="binding site" evidence="5">
    <location>
        <position position="17"/>
    </location>
    <ligand>
        <name>[4Fe-4S] cluster</name>
        <dbReference type="ChEBI" id="CHEBI:49883"/>
    </ligand>
</feature>
<dbReference type="CDD" id="cd13944">
    <property type="entry name" value="lytB_ispH"/>
    <property type="match status" value="1"/>
</dbReference>
<feature type="binding site" evidence="5">
    <location>
        <position position="79"/>
    </location>
    <ligand>
        <name>(2E)-4-hydroxy-3-methylbut-2-enyl diphosphate</name>
        <dbReference type="ChEBI" id="CHEBI:128753"/>
    </ligand>
</feature>
<feature type="binding site" evidence="5">
    <location>
        <position position="228"/>
    </location>
    <ligand>
        <name>isopentenyl diphosphate</name>
        <dbReference type="ChEBI" id="CHEBI:128769"/>
    </ligand>
</feature>
<dbReference type="GO" id="GO:0046872">
    <property type="term" value="F:metal ion binding"/>
    <property type="evidence" value="ECO:0007669"/>
    <property type="project" value="UniProtKB-KW"/>
</dbReference>
<evidence type="ECO:0000313" key="8">
    <source>
        <dbReference type="Proteomes" id="UP000317716"/>
    </source>
</evidence>
<dbReference type="UniPathway" id="UPA00056">
    <property type="reaction ID" value="UER00097"/>
</dbReference>
<feature type="binding site" evidence="5">
    <location>
        <position position="229"/>
    </location>
    <ligand>
        <name>isopentenyl diphosphate</name>
        <dbReference type="ChEBI" id="CHEBI:128769"/>
    </ligand>
</feature>
<name>A0A538S6W9_UNCEI</name>
<dbReference type="GO" id="GO:0051539">
    <property type="term" value="F:4 iron, 4 sulfur cluster binding"/>
    <property type="evidence" value="ECO:0007669"/>
    <property type="project" value="UniProtKB-UniRule"/>
</dbReference>
<feature type="binding site" evidence="5">
    <location>
        <position position="228"/>
    </location>
    <ligand>
        <name>(2E)-4-hydroxy-3-methylbut-2-enyl diphosphate</name>
        <dbReference type="ChEBI" id="CHEBI:128753"/>
    </ligand>
</feature>
<comment type="catalytic activity">
    <reaction evidence="5">
        <text>dimethylallyl diphosphate + 2 oxidized [2Fe-2S]-[ferredoxin] + H2O = (2E)-4-hydroxy-3-methylbut-2-enyl diphosphate + 2 reduced [2Fe-2S]-[ferredoxin] + 2 H(+)</text>
        <dbReference type="Rhea" id="RHEA:24825"/>
        <dbReference type="Rhea" id="RHEA-COMP:10000"/>
        <dbReference type="Rhea" id="RHEA-COMP:10001"/>
        <dbReference type="ChEBI" id="CHEBI:15377"/>
        <dbReference type="ChEBI" id="CHEBI:15378"/>
        <dbReference type="ChEBI" id="CHEBI:33737"/>
        <dbReference type="ChEBI" id="CHEBI:33738"/>
        <dbReference type="ChEBI" id="CHEBI:57623"/>
        <dbReference type="ChEBI" id="CHEBI:128753"/>
        <dbReference type="EC" id="1.17.7.4"/>
    </reaction>
</comment>